<name>A0AC58HKW9_DANRE</name>
<protein>
    <submittedName>
        <fullName evidence="2">B-cell receptor CD22-like isoform X1</fullName>
    </submittedName>
</protein>
<evidence type="ECO:0000313" key="1">
    <source>
        <dbReference type="Proteomes" id="UP000000437"/>
    </source>
</evidence>
<organism evidence="1 2">
    <name type="scientific">Danio rerio</name>
    <name type="common">Zebrafish</name>
    <name type="synonym">Brachydanio rerio</name>
    <dbReference type="NCBI Taxonomy" id="7955"/>
    <lineage>
        <taxon>Eukaryota</taxon>
        <taxon>Metazoa</taxon>
        <taxon>Chordata</taxon>
        <taxon>Craniata</taxon>
        <taxon>Vertebrata</taxon>
        <taxon>Euteleostomi</taxon>
        <taxon>Actinopterygii</taxon>
        <taxon>Neopterygii</taxon>
        <taxon>Teleostei</taxon>
        <taxon>Ostariophysi</taxon>
        <taxon>Cypriniformes</taxon>
        <taxon>Danionidae</taxon>
        <taxon>Danioninae</taxon>
        <taxon>Danio</taxon>
    </lineage>
</organism>
<gene>
    <name evidence="2" type="primary">LOC137488005</name>
</gene>
<reference evidence="2" key="1">
    <citation type="submission" date="2025-08" db="UniProtKB">
        <authorList>
            <consortium name="RefSeq"/>
        </authorList>
    </citation>
    <scope>IDENTIFICATION</scope>
    <source>
        <strain evidence="2">Tuebingen</strain>
        <tissue evidence="2">Fibroblasts and whole tissue</tissue>
    </source>
</reference>
<proteinExistence type="predicted"/>
<keyword evidence="1" id="KW-1185">Reference proteome</keyword>
<dbReference type="RefSeq" id="XP_073782619.1">
    <property type="nucleotide sequence ID" value="XM_073926518.1"/>
</dbReference>
<dbReference type="Proteomes" id="UP000000437">
    <property type="component" value="Chromosome 16"/>
</dbReference>
<evidence type="ECO:0000313" key="2">
    <source>
        <dbReference type="RefSeq" id="XP_073782619.1"/>
    </source>
</evidence>
<accession>A0AC58HKW9</accession>
<sequence>MLLIILLILPGVLSDEWNVNYPPLICAARGSSVTIACSFSFPPKRIWRARQIKQVQWCSMNSNYGNCIDGPYVFDSEANNNQNNIQYIGDKTSDCSLLISNINLTHSGEYKFRITASDDQWTGYSGVQVSVHDLKVFMSKPRINGSTITGDSVNLTCSLDCTDDLSEVQWFKNGELMKETNSILIFNSITAKDSGNYSCSLRNFTNTLSEEFSIYIEDVSESSPLLIIALSSVSLVFIVALFSLMLILRRKANILENTNEEEEGIPDSDYATLQITAETQASAVYSSLQYTQ</sequence>